<gene>
    <name evidence="3" type="ORF">V5R04_13400</name>
</gene>
<feature type="compositionally biased region" description="Low complexity" evidence="1">
    <location>
        <begin position="63"/>
        <end position="84"/>
    </location>
</feature>
<dbReference type="InterPro" id="IPR050248">
    <property type="entry name" value="Polysacc_deacetylase_ArnD"/>
</dbReference>
<reference evidence="3" key="1">
    <citation type="submission" date="2024-02" db="EMBL/GenBank/DDBJ databases">
        <title>Tomenella chthoni gen. nov. sp. nov., a member of the family Jonesiaceae isolated from bat guano.</title>
        <authorList>
            <person name="Miller S.L."/>
            <person name="King J."/>
            <person name="Sankaranarayanan K."/>
            <person name="Lawson P.A."/>
        </authorList>
    </citation>
    <scope>NUCLEOTIDE SEQUENCE</scope>
    <source>
        <strain evidence="3">BS-20</strain>
    </source>
</reference>
<evidence type="ECO:0000256" key="1">
    <source>
        <dbReference type="SAM" id="MobiDB-lite"/>
    </source>
</evidence>
<evidence type="ECO:0000313" key="3">
    <source>
        <dbReference type="EMBL" id="XBH21197.1"/>
    </source>
</evidence>
<evidence type="ECO:0000259" key="2">
    <source>
        <dbReference type="PROSITE" id="PS51677"/>
    </source>
</evidence>
<proteinExistence type="predicted"/>
<dbReference type="SUPFAM" id="SSF88713">
    <property type="entry name" value="Glycoside hydrolase/deacetylase"/>
    <property type="match status" value="1"/>
</dbReference>
<dbReference type="InterPro" id="IPR011330">
    <property type="entry name" value="Glyco_hydro/deAcase_b/a-brl"/>
</dbReference>
<dbReference type="AlphaFoldDB" id="A0AAU7DW28"/>
<accession>A0AAU7DW28</accession>
<dbReference type="PANTHER" id="PTHR10587">
    <property type="entry name" value="GLYCOSYL TRANSFERASE-RELATED"/>
    <property type="match status" value="1"/>
</dbReference>
<dbReference type="GO" id="GO:0016810">
    <property type="term" value="F:hydrolase activity, acting on carbon-nitrogen (but not peptide) bonds"/>
    <property type="evidence" value="ECO:0007669"/>
    <property type="project" value="InterPro"/>
</dbReference>
<sequence length="320" mass="32827">MDSDALDFESAPNKPISRRAFSALLVAGIGGALVACTTSTPNVEGQVPSVPQGPGKPSPTASPAPTSTASPSPIATSTPTPTTPVIDPQAVAARFAGQQPQEWGLHLPGIMDTLGQSHNEAGQPRVALTFDACGGANGSGYDAALIDGLIAAQIPATLFVNQRWLHANPEIAEQLAAQPLFELANHGTRHVPLSVNGESAYSIAGSASAQEVVDEVWGCHEELTALTGTAPRFFRSGTAHYDEVAVAIVRELGEIPVGFSMNGDGGASFSTKTVRGEVTRTTPGGIVIAHFNQPRSGTGPGMLEAVATMTAAGTEFVLLS</sequence>
<dbReference type="Pfam" id="PF01522">
    <property type="entry name" value="Polysacc_deac_1"/>
    <property type="match status" value="1"/>
</dbReference>
<protein>
    <submittedName>
        <fullName evidence="3">Polysaccharide deacetylase family protein</fullName>
    </submittedName>
</protein>
<dbReference type="InterPro" id="IPR002509">
    <property type="entry name" value="NODB_dom"/>
</dbReference>
<name>A0AAU7DW28_9MICO</name>
<dbReference type="EMBL" id="CP146203">
    <property type="protein sequence ID" value="XBH21197.1"/>
    <property type="molecule type" value="Genomic_DNA"/>
</dbReference>
<dbReference type="GO" id="GO:0005975">
    <property type="term" value="P:carbohydrate metabolic process"/>
    <property type="evidence" value="ECO:0007669"/>
    <property type="project" value="InterPro"/>
</dbReference>
<feature type="domain" description="NodB homology" evidence="2">
    <location>
        <begin position="124"/>
        <end position="320"/>
    </location>
</feature>
<dbReference type="Gene3D" id="3.20.20.370">
    <property type="entry name" value="Glycoside hydrolase/deacetylase"/>
    <property type="match status" value="1"/>
</dbReference>
<organism evidence="3">
    <name type="scientific">Jonesiaceae bacterium BS-20</name>
    <dbReference type="NCBI Taxonomy" id="3120821"/>
    <lineage>
        <taxon>Bacteria</taxon>
        <taxon>Bacillati</taxon>
        <taxon>Actinomycetota</taxon>
        <taxon>Actinomycetes</taxon>
        <taxon>Micrococcales</taxon>
        <taxon>Jonesiaceae</taxon>
    </lineage>
</organism>
<feature type="region of interest" description="Disordered" evidence="1">
    <location>
        <begin position="43"/>
        <end position="85"/>
    </location>
</feature>
<dbReference type="PROSITE" id="PS51677">
    <property type="entry name" value="NODB"/>
    <property type="match status" value="1"/>
</dbReference>
<dbReference type="PANTHER" id="PTHR10587:SF134">
    <property type="entry name" value="SECRETED PROTEIN"/>
    <property type="match status" value="1"/>
</dbReference>